<dbReference type="AlphaFoldDB" id="A0AAW2FL08"/>
<name>A0AAW2FL08_9HYME</name>
<keyword evidence="2" id="KW-1185">Reference proteome</keyword>
<comment type="caution">
    <text evidence="1">The sequence shown here is derived from an EMBL/GenBank/DDBJ whole genome shotgun (WGS) entry which is preliminary data.</text>
</comment>
<evidence type="ECO:0000313" key="1">
    <source>
        <dbReference type="EMBL" id="KAL0115868.1"/>
    </source>
</evidence>
<dbReference type="EMBL" id="JADYXP020000010">
    <property type="protein sequence ID" value="KAL0115868.1"/>
    <property type="molecule type" value="Genomic_DNA"/>
</dbReference>
<dbReference type="Proteomes" id="UP001430953">
    <property type="component" value="Unassembled WGS sequence"/>
</dbReference>
<reference evidence="1 2" key="1">
    <citation type="submission" date="2023-03" db="EMBL/GenBank/DDBJ databases">
        <title>High recombination rates correlate with genetic variation in Cardiocondyla obscurior ants.</title>
        <authorList>
            <person name="Errbii M."/>
        </authorList>
    </citation>
    <scope>NUCLEOTIDE SEQUENCE [LARGE SCALE GENOMIC DNA]</scope>
    <source>
        <strain evidence="1">Alpha-2009</strain>
        <tissue evidence="1">Whole body</tissue>
    </source>
</reference>
<evidence type="ECO:0000313" key="2">
    <source>
        <dbReference type="Proteomes" id="UP001430953"/>
    </source>
</evidence>
<accession>A0AAW2FL08</accession>
<proteinExistence type="predicted"/>
<protein>
    <submittedName>
        <fullName evidence="1">Uncharacterized protein</fullName>
    </submittedName>
</protein>
<gene>
    <name evidence="1" type="ORF">PUN28_011029</name>
</gene>
<sequence>MKRYISRHYREIRFDIVVAIVSLRYSRERERERERVIYIQLCAIFIINLRITCRYSIKMFDAAILRRYYLLRGIDENRT</sequence>
<organism evidence="1 2">
    <name type="scientific">Cardiocondyla obscurior</name>
    <dbReference type="NCBI Taxonomy" id="286306"/>
    <lineage>
        <taxon>Eukaryota</taxon>
        <taxon>Metazoa</taxon>
        <taxon>Ecdysozoa</taxon>
        <taxon>Arthropoda</taxon>
        <taxon>Hexapoda</taxon>
        <taxon>Insecta</taxon>
        <taxon>Pterygota</taxon>
        <taxon>Neoptera</taxon>
        <taxon>Endopterygota</taxon>
        <taxon>Hymenoptera</taxon>
        <taxon>Apocrita</taxon>
        <taxon>Aculeata</taxon>
        <taxon>Formicoidea</taxon>
        <taxon>Formicidae</taxon>
        <taxon>Myrmicinae</taxon>
        <taxon>Cardiocondyla</taxon>
    </lineage>
</organism>